<keyword evidence="2" id="KW-1185">Reference proteome</keyword>
<evidence type="ECO:0000313" key="1">
    <source>
        <dbReference type="EMBL" id="TWG12221.1"/>
    </source>
</evidence>
<protein>
    <submittedName>
        <fullName evidence="1">Uncharacterized protein</fullName>
    </submittedName>
</protein>
<dbReference type="EMBL" id="VIWY01000005">
    <property type="protein sequence ID" value="TWG12221.1"/>
    <property type="molecule type" value="Genomic_DNA"/>
</dbReference>
<accession>A0A561VKU2</accession>
<evidence type="ECO:0000313" key="2">
    <source>
        <dbReference type="Proteomes" id="UP000320239"/>
    </source>
</evidence>
<organism evidence="1 2">
    <name type="scientific">Actinoplanes teichomyceticus</name>
    <dbReference type="NCBI Taxonomy" id="1867"/>
    <lineage>
        <taxon>Bacteria</taxon>
        <taxon>Bacillati</taxon>
        <taxon>Actinomycetota</taxon>
        <taxon>Actinomycetes</taxon>
        <taxon>Micromonosporales</taxon>
        <taxon>Micromonosporaceae</taxon>
        <taxon>Actinoplanes</taxon>
    </lineage>
</organism>
<sequence length="69" mass="7220">MVISSRDRALRGLREEQAWQRAAKLFPAVAEPEEALAAPGLVETVLALGGGIPWAEAGPTRAALLAALD</sequence>
<comment type="caution">
    <text evidence="1">The sequence shown here is derived from an EMBL/GenBank/DDBJ whole genome shotgun (WGS) entry which is preliminary data.</text>
</comment>
<reference evidence="1 2" key="1">
    <citation type="submission" date="2019-06" db="EMBL/GenBank/DDBJ databases">
        <title>Sequencing the genomes of 1000 actinobacteria strains.</title>
        <authorList>
            <person name="Klenk H.-P."/>
        </authorList>
    </citation>
    <scope>NUCLEOTIDE SEQUENCE [LARGE SCALE GENOMIC DNA]</scope>
    <source>
        <strain evidence="1 2">DSM 43866</strain>
    </source>
</reference>
<dbReference type="Proteomes" id="UP000320239">
    <property type="component" value="Unassembled WGS sequence"/>
</dbReference>
<name>A0A561VKU2_ACTTI</name>
<dbReference type="AlphaFoldDB" id="A0A561VKU2"/>
<dbReference type="RefSeq" id="WP_122979147.1">
    <property type="nucleotide sequence ID" value="NZ_BOMX01000099.1"/>
</dbReference>
<proteinExistence type="predicted"/>
<gene>
    <name evidence="1" type="ORF">FHX34_10588</name>
</gene>